<feature type="region of interest" description="Disordered" evidence="1">
    <location>
        <begin position="1040"/>
        <end position="1061"/>
    </location>
</feature>
<feature type="compositionally biased region" description="Polar residues" evidence="1">
    <location>
        <begin position="867"/>
        <end position="888"/>
    </location>
</feature>
<feature type="region of interest" description="Disordered" evidence="1">
    <location>
        <begin position="834"/>
        <end position="898"/>
    </location>
</feature>
<name>A0A8H3YQG6_VENIN</name>
<dbReference type="PANTHER" id="PTHR24148:SF64">
    <property type="entry name" value="HETEROKARYON INCOMPATIBILITY DOMAIN-CONTAINING PROTEIN"/>
    <property type="match status" value="1"/>
</dbReference>
<protein>
    <recommendedName>
        <fullName evidence="2">Heterokaryon incompatibility domain-containing protein</fullName>
    </recommendedName>
</protein>
<dbReference type="AlphaFoldDB" id="A0A8H3YQG6"/>
<proteinExistence type="predicted"/>
<dbReference type="InterPro" id="IPR052895">
    <property type="entry name" value="HetReg/Transcr_Mod"/>
</dbReference>
<dbReference type="PANTHER" id="PTHR24148">
    <property type="entry name" value="ANKYRIN REPEAT DOMAIN-CONTAINING PROTEIN 39 HOMOLOG-RELATED"/>
    <property type="match status" value="1"/>
</dbReference>
<organism evidence="3 4">
    <name type="scientific">Venturia inaequalis</name>
    <name type="common">Apple scab fungus</name>
    <dbReference type="NCBI Taxonomy" id="5025"/>
    <lineage>
        <taxon>Eukaryota</taxon>
        <taxon>Fungi</taxon>
        <taxon>Dikarya</taxon>
        <taxon>Ascomycota</taxon>
        <taxon>Pezizomycotina</taxon>
        <taxon>Dothideomycetes</taxon>
        <taxon>Pleosporomycetidae</taxon>
        <taxon>Venturiales</taxon>
        <taxon>Venturiaceae</taxon>
        <taxon>Venturia</taxon>
    </lineage>
</organism>
<evidence type="ECO:0000256" key="1">
    <source>
        <dbReference type="SAM" id="MobiDB-lite"/>
    </source>
</evidence>
<feature type="region of interest" description="Disordered" evidence="1">
    <location>
        <begin position="326"/>
        <end position="347"/>
    </location>
</feature>
<feature type="domain" description="Heterokaryon incompatibility" evidence="2">
    <location>
        <begin position="84"/>
        <end position="227"/>
    </location>
</feature>
<feature type="compositionally biased region" description="Acidic residues" evidence="1">
    <location>
        <begin position="329"/>
        <end position="347"/>
    </location>
</feature>
<evidence type="ECO:0000259" key="2">
    <source>
        <dbReference type="Pfam" id="PF06985"/>
    </source>
</evidence>
<evidence type="ECO:0000313" key="3">
    <source>
        <dbReference type="EMBL" id="KAE9968258.1"/>
    </source>
</evidence>
<dbReference type="EMBL" id="WNWS01000415">
    <property type="protein sequence ID" value="KAE9968258.1"/>
    <property type="molecule type" value="Genomic_DNA"/>
</dbReference>
<sequence>MPLFGSMTNGSSDSFSFDGDYVSSRVGPSNHHDSHGLPDFNYDKIQSQGQTIRLLKLIAGIPSNPTIDCELVETRLGSSKHIKYEALSWCWGTSKEEGYIRIRGKRGKAYAKKAKRDLVKALLALRSERWDRYLWIDAVCINQEDMDEKNQQVQMMAEIYGNAKRVCVWLGQPDESSRLAIRFIRDEILKLQDFDDLCDSESNSSKWKALLDLMQRPWFSRRWVVQEISLAQKALLYCGQDRISWNKFSIAVELFVEVETATHRLSEVMKRDRKFHHVPGWFDYVSQLGASLLVDATGKLFRDHKEFGEKKPTRKKILRDGSFKHAIDDSDSEGISDDSGEEEEIDPQEDGAFVLNGHGSGLANVARANRKAHHPPHTPSRENELLPTVKGQPCLGLEALVSSLAIFDVTNAHDTIYALLAISKDTTPIATNIPSWHDHTRAALEQTAGQRRYEVDYKKPYVDACQYFIRFCIHRALKVDASRALDLILRPWAVEEAKVCERFETVLREQEKKQKDKHPKDLMRREDYLPLPSWVPQLSKAPFAMQMVAGVPGPKVGRTNADPLVGVPNQNVRNYKAAETKGLDTTTLKFRKQKGQGPDNYYSMFVKGFVLDTIAEVKDASQSGNIPSDWADFAGWAKAQGDPPDAFWRTLVGDRGRDGKNPPVYYARACKESFEKGGYLSGSISTSNLIRDVRVSIIAQFCWRVQSVIWKKALAKTASGKLALVAPGVKKGDIVCILYGCSVPVILRMSKPKSDEQLTTEATLELEVLRHRITTCAKTWLARTQHYRKKRNLEMEEYRVWEETKKLQFSKDEKWHTDWLARWKLGLDARSSSSKEIAKPDPFRTQPAAMKAGTHEDTENLTDDSEQNASRISTFGTEQQNRPSTASAPQHLGQHGRGKSGWEVYMEKIMYLQACKFDEWKREKRKEARELRDKTIESSWGEPRVNWREFKLGLKYGRKWKKLLQKRREEEEEEMMLRRDELRERMGFKLRERPAKRQPRLLVTEEVHDLEGNKTITKLTKESAMEVEKIWLDNVRRAMRNEKRDGPSENGEDSHDGGKETERLRPVFAEATTSGSDLFSEPPDTEANVEKSRQSYLYSYKLLGDCYLHGMMDGEAIAAQNGHGSAKTIPAVVFEIR</sequence>
<dbReference type="InterPro" id="IPR010730">
    <property type="entry name" value="HET"/>
</dbReference>
<accession>A0A8H3YQG6</accession>
<comment type="caution">
    <text evidence="3">The sequence shown here is derived from an EMBL/GenBank/DDBJ whole genome shotgun (WGS) entry which is preliminary data.</text>
</comment>
<dbReference type="Pfam" id="PF06985">
    <property type="entry name" value="HET"/>
    <property type="match status" value="1"/>
</dbReference>
<reference evidence="3 4" key="1">
    <citation type="submission" date="2018-12" db="EMBL/GenBank/DDBJ databases">
        <title>Venturia inaequalis Genome Resource.</title>
        <authorList>
            <person name="Lichtner F.J."/>
        </authorList>
    </citation>
    <scope>NUCLEOTIDE SEQUENCE [LARGE SCALE GENOMIC DNA]</scope>
    <source>
        <strain evidence="3 4">120213</strain>
    </source>
</reference>
<dbReference type="Proteomes" id="UP000447873">
    <property type="component" value="Unassembled WGS sequence"/>
</dbReference>
<evidence type="ECO:0000313" key="4">
    <source>
        <dbReference type="Proteomes" id="UP000447873"/>
    </source>
</evidence>
<gene>
    <name evidence="3" type="ORF">EG328_007670</name>
</gene>